<dbReference type="OrthoDB" id="574524at2"/>
<accession>A0A2T1DN59</accession>
<reference evidence="1 2" key="1">
    <citation type="submission" date="2018-02" db="EMBL/GenBank/DDBJ databases">
        <authorList>
            <person name="Cohen D.B."/>
            <person name="Kent A.D."/>
        </authorList>
    </citation>
    <scope>NUCLEOTIDE SEQUENCE [LARGE SCALE GENOMIC DNA]</scope>
    <source>
        <strain evidence="1 2">ULC007</strain>
    </source>
</reference>
<evidence type="ECO:0000313" key="1">
    <source>
        <dbReference type="EMBL" id="PSB21854.1"/>
    </source>
</evidence>
<dbReference type="Proteomes" id="UP000238634">
    <property type="component" value="Unassembled WGS sequence"/>
</dbReference>
<dbReference type="EMBL" id="PVWG01000001">
    <property type="protein sequence ID" value="PSB21854.1"/>
    <property type="molecule type" value="Genomic_DNA"/>
</dbReference>
<evidence type="ECO:0000313" key="2">
    <source>
        <dbReference type="Proteomes" id="UP000238634"/>
    </source>
</evidence>
<dbReference type="RefSeq" id="WP_073068879.1">
    <property type="nucleotide sequence ID" value="NZ_MPPI01000001.1"/>
</dbReference>
<protein>
    <submittedName>
        <fullName evidence="1">Uncharacterized protein</fullName>
    </submittedName>
</protein>
<dbReference type="AlphaFoldDB" id="A0A2T1DN59"/>
<organism evidence="1 2">
    <name type="scientific">Phormidesmis priestleyi ULC007</name>
    <dbReference type="NCBI Taxonomy" id="1920490"/>
    <lineage>
        <taxon>Bacteria</taxon>
        <taxon>Bacillati</taxon>
        <taxon>Cyanobacteriota</taxon>
        <taxon>Cyanophyceae</taxon>
        <taxon>Leptolyngbyales</taxon>
        <taxon>Leptolyngbyaceae</taxon>
        <taxon>Phormidesmis</taxon>
    </lineage>
</organism>
<comment type="caution">
    <text evidence="1">The sequence shown here is derived from an EMBL/GenBank/DDBJ whole genome shotgun (WGS) entry which is preliminary data.</text>
</comment>
<keyword evidence="2" id="KW-1185">Reference proteome</keyword>
<sequence length="93" mass="10865">MKPRQFCRLWFNVSEEDEKARGYRTQCVKLLSRVIGLEEDTIERWGSGVDFPGMPDQYENTLGYAMTIKRMLEEGGKSQREIFQAVLQQLEDS</sequence>
<proteinExistence type="predicted"/>
<dbReference type="STRING" id="1920490.GCA_001895925_00553"/>
<reference evidence="1 2" key="2">
    <citation type="submission" date="2018-03" db="EMBL/GenBank/DDBJ databases">
        <title>The ancient ancestry and fast evolution of plastids.</title>
        <authorList>
            <person name="Moore K.R."/>
            <person name="Magnabosco C."/>
            <person name="Momper L."/>
            <person name="Gold D.A."/>
            <person name="Bosak T."/>
            <person name="Fournier G.P."/>
        </authorList>
    </citation>
    <scope>NUCLEOTIDE SEQUENCE [LARGE SCALE GENOMIC DNA]</scope>
    <source>
        <strain evidence="1 2">ULC007</strain>
    </source>
</reference>
<gene>
    <name evidence="1" type="ORF">C7B65_00030</name>
</gene>
<name>A0A2T1DN59_9CYAN</name>